<dbReference type="EMBL" id="HBHM01002840">
    <property type="protein sequence ID" value="CAD9723180.1"/>
    <property type="molecule type" value="Transcribed_RNA"/>
</dbReference>
<protein>
    <recommendedName>
        <fullName evidence="8 9">Signal peptidase complex subunit 3</fullName>
    </recommendedName>
    <alternativeName>
        <fullName evidence="9">Microsomal signal peptidase 22 kDa subunit</fullName>
    </alternativeName>
</protein>
<keyword evidence="5 9" id="KW-0735">Signal-anchor</keyword>
<dbReference type="GO" id="GO:0005787">
    <property type="term" value="C:signal peptidase complex"/>
    <property type="evidence" value="ECO:0007669"/>
    <property type="project" value="UniProtKB-UniRule"/>
</dbReference>
<gene>
    <name evidence="11" type="ORF">CROS1312_LOCUS2230</name>
</gene>
<dbReference type="GO" id="GO:0006465">
    <property type="term" value="P:signal peptide processing"/>
    <property type="evidence" value="ECO:0007669"/>
    <property type="project" value="UniProtKB-UniRule"/>
</dbReference>
<sequence>MHSATYRLNAVATMAFTGLLALCLAVSVTELAHKANPEASLKMHGVHHFKPLGGNDEAVLSFQMKGDLSSCFSWNTKQLFAYIKVVYETERHVRNEVTVWDKVMTSTEEARIEEAFLSKYALVDNGSDLRGRDVNLTLAWNVMPYIGALYFGEKVFAAKMPSEYMSDGRQG</sequence>
<comment type="function">
    <text evidence="9">Essential component of the signal peptidase complex (SPC) which catalyzes the cleavage of N-terminal signal sequences from nascent proteins as they are translocated into the lumen of the endoplasmic reticulum. Essential for the SPC catalytic activity, possibly by stabilizing and positioning the active center of the complex close to the lumenal surface.</text>
</comment>
<evidence type="ECO:0000256" key="7">
    <source>
        <dbReference type="ARBA" id="ARBA00023136"/>
    </source>
</evidence>
<evidence type="ECO:0000256" key="9">
    <source>
        <dbReference type="PIRNR" id="PIRNR016089"/>
    </source>
</evidence>
<organism evidence="11">
    <name type="scientific">Chloropicon roscoffensis</name>
    <dbReference type="NCBI Taxonomy" id="1461544"/>
    <lineage>
        <taxon>Eukaryota</taxon>
        <taxon>Viridiplantae</taxon>
        <taxon>Chlorophyta</taxon>
        <taxon>Chloropicophyceae</taxon>
        <taxon>Chloropicales</taxon>
        <taxon>Chloropicaceae</taxon>
        <taxon>Chloropicon</taxon>
    </lineage>
</organism>
<evidence type="ECO:0000256" key="6">
    <source>
        <dbReference type="ARBA" id="ARBA00022989"/>
    </source>
</evidence>
<keyword evidence="7 9" id="KW-0472">Membrane</keyword>
<name>A0A7S2X2Q9_9CHLO</name>
<dbReference type="AlphaFoldDB" id="A0A7S2X2Q9"/>
<dbReference type="PANTHER" id="PTHR12804">
    <property type="entry name" value="MICROSOMAL SIGNAL PEPTIDASE 23 KD SUBUNIT SPC22/23"/>
    <property type="match status" value="1"/>
</dbReference>
<evidence type="ECO:0000256" key="1">
    <source>
        <dbReference type="ARBA" id="ARBA00004648"/>
    </source>
</evidence>
<proteinExistence type="inferred from homology"/>
<feature type="signal peptide" evidence="10">
    <location>
        <begin position="1"/>
        <end position="25"/>
    </location>
</feature>
<keyword evidence="6 9" id="KW-1133">Transmembrane helix</keyword>
<comment type="similarity">
    <text evidence="2 9">Belongs to the SPCS3 family.</text>
</comment>
<evidence type="ECO:0000256" key="3">
    <source>
        <dbReference type="ARBA" id="ARBA00022692"/>
    </source>
</evidence>
<dbReference type="Pfam" id="PF04573">
    <property type="entry name" value="SPC22"/>
    <property type="match status" value="1"/>
</dbReference>
<evidence type="ECO:0000256" key="2">
    <source>
        <dbReference type="ARBA" id="ARBA00009289"/>
    </source>
</evidence>
<evidence type="ECO:0000256" key="8">
    <source>
        <dbReference type="ARBA" id="ARBA00029556"/>
    </source>
</evidence>
<keyword evidence="10" id="KW-0732">Signal</keyword>
<evidence type="ECO:0000256" key="5">
    <source>
        <dbReference type="ARBA" id="ARBA00022968"/>
    </source>
</evidence>
<comment type="subcellular location">
    <subcellularLocation>
        <location evidence="1">Endoplasmic reticulum membrane</location>
        <topology evidence="1">Single-pass type II membrane protein</topology>
    </subcellularLocation>
</comment>
<feature type="chain" id="PRO_5030642812" description="Signal peptidase complex subunit 3" evidence="10">
    <location>
        <begin position="26"/>
        <end position="171"/>
    </location>
</feature>
<evidence type="ECO:0000313" key="11">
    <source>
        <dbReference type="EMBL" id="CAD9723180.1"/>
    </source>
</evidence>
<keyword evidence="4 9" id="KW-0256">Endoplasmic reticulum</keyword>
<evidence type="ECO:0000256" key="10">
    <source>
        <dbReference type="SAM" id="SignalP"/>
    </source>
</evidence>
<dbReference type="InterPro" id="IPR007653">
    <property type="entry name" value="SPC3"/>
</dbReference>
<dbReference type="PIRSF" id="PIRSF016089">
    <property type="entry name" value="SPC22"/>
    <property type="match status" value="1"/>
</dbReference>
<accession>A0A7S2X2Q9</accession>
<evidence type="ECO:0000256" key="4">
    <source>
        <dbReference type="ARBA" id="ARBA00022824"/>
    </source>
</evidence>
<dbReference type="PANTHER" id="PTHR12804:SF0">
    <property type="entry name" value="SIGNAL PEPTIDASE COMPLEX SUBUNIT 3"/>
    <property type="match status" value="1"/>
</dbReference>
<keyword evidence="3 9" id="KW-0812">Transmembrane</keyword>
<reference evidence="11" key="1">
    <citation type="submission" date="2021-01" db="EMBL/GenBank/DDBJ databases">
        <authorList>
            <person name="Corre E."/>
            <person name="Pelletier E."/>
            <person name="Niang G."/>
            <person name="Scheremetjew M."/>
            <person name="Finn R."/>
            <person name="Kale V."/>
            <person name="Holt S."/>
            <person name="Cochrane G."/>
            <person name="Meng A."/>
            <person name="Brown T."/>
            <person name="Cohen L."/>
        </authorList>
    </citation>
    <scope>NUCLEOTIDE SEQUENCE</scope>
    <source>
        <strain evidence="11">RCC2335</strain>
    </source>
</reference>
<dbReference type="GO" id="GO:0045047">
    <property type="term" value="P:protein targeting to ER"/>
    <property type="evidence" value="ECO:0007669"/>
    <property type="project" value="TreeGrafter"/>
</dbReference>